<organism evidence="1 2">
    <name type="scientific">Oxalobacter formigenes OXCC13</name>
    <dbReference type="NCBI Taxonomy" id="556269"/>
    <lineage>
        <taxon>Bacteria</taxon>
        <taxon>Pseudomonadati</taxon>
        <taxon>Pseudomonadota</taxon>
        <taxon>Betaproteobacteria</taxon>
        <taxon>Burkholderiales</taxon>
        <taxon>Oxalobacteraceae</taxon>
        <taxon>Oxalobacter</taxon>
    </lineage>
</organism>
<reference evidence="1 2" key="1">
    <citation type="submission" date="2009-02" db="EMBL/GenBank/DDBJ databases">
        <title>The Genome Sequence of Oxalobacter formigenes OXCC13.</title>
        <authorList>
            <consortium name="The Broad Institute Genome Sequencing Platform"/>
            <person name="Ward D."/>
            <person name="Young S.K."/>
            <person name="Kodira C.D."/>
            <person name="Zeng Q."/>
            <person name="Koehrsen M."/>
            <person name="Alvarado L."/>
            <person name="Berlin A."/>
            <person name="Borenstein D."/>
            <person name="Chen Z."/>
            <person name="Engels R."/>
            <person name="Freedman E."/>
            <person name="Gellesch M."/>
            <person name="Goldberg J."/>
            <person name="Griggs A."/>
            <person name="Gujja S."/>
            <person name="Heiman D."/>
            <person name="Hepburn T."/>
            <person name="Howarth C."/>
            <person name="Jen D."/>
            <person name="Larson L."/>
            <person name="Lewis B."/>
            <person name="Mehta T."/>
            <person name="Park D."/>
            <person name="Pearson M."/>
            <person name="Roberts A."/>
            <person name="Saif S."/>
            <person name="Shea T."/>
            <person name="Shenoy N."/>
            <person name="Sisk P."/>
            <person name="Stolte C."/>
            <person name="Sykes S."/>
            <person name="Walk T."/>
            <person name="White J."/>
            <person name="Yandava C."/>
            <person name="Allison M.J."/>
            <person name="Lander E."/>
            <person name="Nusbaum C."/>
            <person name="Galagan J."/>
            <person name="Birren B."/>
        </authorList>
    </citation>
    <scope>NUCLEOTIDE SEQUENCE [LARGE SCALE GENOMIC DNA]</scope>
    <source>
        <strain evidence="1 2">OXCC13</strain>
    </source>
</reference>
<name>C3X8E2_OXAFO</name>
<keyword evidence="1" id="KW-0378">Hydrolase</keyword>
<dbReference type="CDD" id="cd09739">
    <property type="entry name" value="Cas6_I-F"/>
    <property type="match status" value="1"/>
</dbReference>
<dbReference type="STRING" id="847.BRW83_1751"/>
<keyword evidence="1" id="KW-0255">Endonuclease</keyword>
<gene>
    <name evidence="1" type="primary">csy4</name>
    <name evidence="1" type="ORF">OFBG_00496</name>
</gene>
<dbReference type="EMBL" id="GG658170">
    <property type="protein sequence ID" value="EEO29468.1"/>
    <property type="molecule type" value="Genomic_DNA"/>
</dbReference>
<dbReference type="HOGENOM" id="CLU_108958_0_1_4"/>
<proteinExistence type="predicted"/>
<dbReference type="RefSeq" id="WP_005879970.1">
    <property type="nucleotide sequence ID" value="NZ_CP019430.1"/>
</dbReference>
<dbReference type="GO" id="GO:0004519">
    <property type="term" value="F:endonuclease activity"/>
    <property type="evidence" value="ECO:0007669"/>
    <property type="project" value="UniProtKB-KW"/>
</dbReference>
<protein>
    <submittedName>
        <fullName evidence="1">CRISPR-derived RNA endonuclease Csy4</fullName>
        <ecNumber evidence="1">3.1.-.-</ecNumber>
    </submittedName>
</protein>
<dbReference type="Pfam" id="PF09618">
    <property type="entry name" value="Cas_Csy4"/>
    <property type="match status" value="1"/>
</dbReference>
<dbReference type="OrthoDB" id="259831at2"/>
<dbReference type="GO" id="GO:0043571">
    <property type="term" value="P:maintenance of CRISPR repeat elements"/>
    <property type="evidence" value="ECO:0007669"/>
    <property type="project" value="InterPro"/>
</dbReference>
<accession>C3X8E2</accession>
<dbReference type="GeneID" id="77135591"/>
<evidence type="ECO:0000313" key="2">
    <source>
        <dbReference type="Proteomes" id="UP000005089"/>
    </source>
</evidence>
<keyword evidence="1" id="KW-0540">Nuclease</keyword>
<dbReference type="InterPro" id="IPR042564">
    <property type="entry name" value="CRISPR-Cas6/Csy4_sf"/>
</dbReference>
<sequence length="197" mass="22952">MKHYIEITLTGSPDFPLYHLWSKLYTQLHLALVENRDASDQVNIGVSFPEYYFNEEKGMGFLGTKLRLFAEDETSLQKIDIQKWFVRLNDCIHITPVCRVPLNEITGYATFSRKHIKSNAERLARRQMKRHKDLSFHETVQRYQKNLAKSPLPFIQLESLTNSHPFKLFIEKKPAINASLKVFTTYGLSAESTIPEF</sequence>
<dbReference type="AlphaFoldDB" id="C3X8E2"/>
<dbReference type="Proteomes" id="UP000005089">
    <property type="component" value="Unassembled WGS sequence"/>
</dbReference>
<dbReference type="GO" id="GO:0016787">
    <property type="term" value="F:hydrolase activity"/>
    <property type="evidence" value="ECO:0007669"/>
    <property type="project" value="UniProtKB-KW"/>
</dbReference>
<keyword evidence="2" id="KW-1185">Reference proteome</keyword>
<dbReference type="Gene3D" id="3.30.70.2540">
    <property type="entry name" value="CRISPR-associated endoribonuclease Cas6/Csy4"/>
    <property type="match status" value="1"/>
</dbReference>
<dbReference type="InterPro" id="IPR013396">
    <property type="entry name" value="CRISPR-assoc_prot_Csy4"/>
</dbReference>
<evidence type="ECO:0000313" key="1">
    <source>
        <dbReference type="EMBL" id="EEO29468.1"/>
    </source>
</evidence>
<dbReference type="NCBIfam" id="TIGR02563">
    <property type="entry name" value="cas_Csy4"/>
    <property type="match status" value="1"/>
</dbReference>
<dbReference type="EC" id="3.1.-.-" evidence="1"/>